<dbReference type="STRING" id="67767.A0A0J7L9G2"/>
<proteinExistence type="predicted"/>
<sequence length="619" mass="72863">MKRTLSLMDESQQGGSSMEKKIDWLVYKIKDDMVSKKEIKNMIIDIVKYETENLKKEMEEMKRMIGNFNKTMKDELQKMVNTCTSMERGEVKKSYSEVMKRNQTESVLVIKPKDGEENKSSEDTKRDVRKIDITKLGVGITRMKKVKRGAVVVGCENRVQAEKLKQEVVKDLGKKYEIQVPKKRKPKVKIFDVDNEDCENEQIFWEKIEEQNEMQKNTIEGKIIRKVTKANFKKTLVIAEGFLKHKEEIENELIIKYKPSVIGFTETHVTKQIEEHELHINGYVCVRGDSESSRTGGVLLYIKEGIRFDMIGTERVMNSLGLRQLVKEATRIVQNSETLIDLVFGNVEMDVEVWHEPKITDHSAIVVYWNLEEQVDENKAITYRDYKRIDREKFKELISIGLDVIEGDNVNILANLMVKEIIRCLDVMAPLKTIVLRQKWQGKCWYCEDIKLLIKQRDEAYKVARISKTEEDWEVFRQLRNKTVDICRKAKRGYLEEQLDKNKKDPKSMWSVLKELMKGKRSDKEYKEVQLENRIIYKVEEMADIFNCYFVNSIRLLNSNDHIEDVIEYKRYSDNVWEVFEKIEEKQLYIIVRNLENKAGTEEGINVEECFLMSGKKQQ</sequence>
<comment type="caution">
    <text evidence="2">The sequence shown here is derived from an EMBL/GenBank/DDBJ whole genome shotgun (WGS) entry which is preliminary data.</text>
</comment>
<reference evidence="2 3" key="1">
    <citation type="submission" date="2015-04" db="EMBL/GenBank/DDBJ databases">
        <title>Lasius niger genome sequencing.</title>
        <authorList>
            <person name="Konorov E.A."/>
            <person name="Nikitin M.A."/>
            <person name="Kirill M.V."/>
            <person name="Chang P."/>
        </authorList>
    </citation>
    <scope>NUCLEOTIDE SEQUENCE [LARGE SCALE GENOMIC DNA]</scope>
    <source>
        <tissue evidence="2">Whole</tissue>
    </source>
</reference>
<accession>A0A0J7L9G2</accession>
<evidence type="ECO:0000313" key="3">
    <source>
        <dbReference type="Proteomes" id="UP000036403"/>
    </source>
</evidence>
<organism evidence="2 3">
    <name type="scientific">Lasius niger</name>
    <name type="common">Black garden ant</name>
    <dbReference type="NCBI Taxonomy" id="67767"/>
    <lineage>
        <taxon>Eukaryota</taxon>
        <taxon>Metazoa</taxon>
        <taxon>Ecdysozoa</taxon>
        <taxon>Arthropoda</taxon>
        <taxon>Hexapoda</taxon>
        <taxon>Insecta</taxon>
        <taxon>Pterygota</taxon>
        <taxon>Neoptera</taxon>
        <taxon>Endopterygota</taxon>
        <taxon>Hymenoptera</taxon>
        <taxon>Apocrita</taxon>
        <taxon>Aculeata</taxon>
        <taxon>Formicoidea</taxon>
        <taxon>Formicidae</taxon>
        <taxon>Formicinae</taxon>
        <taxon>Lasius</taxon>
        <taxon>Lasius</taxon>
    </lineage>
</organism>
<dbReference type="Proteomes" id="UP000036403">
    <property type="component" value="Unassembled WGS sequence"/>
</dbReference>
<dbReference type="Gene3D" id="3.60.10.10">
    <property type="entry name" value="Endonuclease/exonuclease/phosphatase"/>
    <property type="match status" value="1"/>
</dbReference>
<dbReference type="PaxDb" id="67767-A0A0J7L9G2"/>
<protein>
    <submittedName>
        <fullName evidence="2">Uncharacterized protein</fullName>
    </submittedName>
</protein>
<keyword evidence="1" id="KW-0175">Coiled coil</keyword>
<feature type="coiled-coil region" evidence="1">
    <location>
        <begin position="44"/>
        <end position="71"/>
    </location>
</feature>
<evidence type="ECO:0000313" key="2">
    <source>
        <dbReference type="EMBL" id="KMR04821.1"/>
    </source>
</evidence>
<evidence type="ECO:0000256" key="1">
    <source>
        <dbReference type="SAM" id="Coils"/>
    </source>
</evidence>
<dbReference type="PANTHER" id="PTHR47510">
    <property type="entry name" value="REVERSE TRANSCRIPTASE DOMAIN-CONTAINING PROTEIN"/>
    <property type="match status" value="1"/>
</dbReference>
<dbReference type="OrthoDB" id="7634906at2759"/>
<keyword evidence="3" id="KW-1185">Reference proteome</keyword>
<dbReference type="PANTHER" id="PTHR47510:SF3">
    <property type="entry name" value="ENDO_EXONUCLEASE_PHOSPHATASE DOMAIN-CONTAINING PROTEIN"/>
    <property type="match status" value="1"/>
</dbReference>
<dbReference type="AlphaFoldDB" id="A0A0J7L9G2"/>
<name>A0A0J7L9G2_LASNI</name>
<dbReference type="EMBL" id="LBMM01000130">
    <property type="protein sequence ID" value="KMR04821.1"/>
    <property type="molecule type" value="Genomic_DNA"/>
</dbReference>
<dbReference type="InterPro" id="IPR036691">
    <property type="entry name" value="Endo/exonu/phosph_ase_sf"/>
</dbReference>
<gene>
    <name evidence="2" type="ORF">RF55_420</name>
</gene>